<name>A0A6U9RL89_9DINO</name>
<evidence type="ECO:0000256" key="5">
    <source>
        <dbReference type="RuleBase" id="RU003465"/>
    </source>
</evidence>
<dbReference type="EMBL" id="HBGW01069689">
    <property type="protein sequence ID" value="CAD9619311.1"/>
    <property type="molecule type" value="Transcribed_RNA"/>
</dbReference>
<dbReference type="Gene3D" id="3.60.40.10">
    <property type="entry name" value="PPM-type phosphatase domain"/>
    <property type="match status" value="1"/>
</dbReference>
<dbReference type="PROSITE" id="PS51746">
    <property type="entry name" value="PPM_2"/>
    <property type="match status" value="1"/>
</dbReference>
<comment type="similarity">
    <text evidence="5">Belongs to the PP2C family.</text>
</comment>
<dbReference type="InterPro" id="IPR015655">
    <property type="entry name" value="PP2C"/>
</dbReference>
<dbReference type="SMART" id="SM00332">
    <property type="entry name" value="PP2Cc"/>
    <property type="match status" value="1"/>
</dbReference>
<evidence type="ECO:0000256" key="3">
    <source>
        <dbReference type="ARBA" id="ARBA00022801"/>
    </source>
</evidence>
<dbReference type="GO" id="GO:0016020">
    <property type="term" value="C:membrane"/>
    <property type="evidence" value="ECO:0007669"/>
    <property type="project" value="UniProtKB-SubCell"/>
</dbReference>
<dbReference type="CDD" id="cd00143">
    <property type="entry name" value="PP2Cc"/>
    <property type="match status" value="1"/>
</dbReference>
<evidence type="ECO:0000256" key="2">
    <source>
        <dbReference type="ARBA" id="ARBA00022723"/>
    </source>
</evidence>
<dbReference type="GO" id="GO:0004722">
    <property type="term" value="F:protein serine/threonine phosphatase activity"/>
    <property type="evidence" value="ECO:0007669"/>
    <property type="project" value="InterPro"/>
</dbReference>
<evidence type="ECO:0000256" key="1">
    <source>
        <dbReference type="ARBA" id="ARBA00004170"/>
    </source>
</evidence>
<evidence type="ECO:0000256" key="4">
    <source>
        <dbReference type="ARBA" id="ARBA00022912"/>
    </source>
</evidence>
<dbReference type="InterPro" id="IPR036457">
    <property type="entry name" value="PPM-type-like_dom_sf"/>
</dbReference>
<keyword evidence="2" id="KW-0479">Metal-binding</keyword>
<evidence type="ECO:0000313" key="7">
    <source>
        <dbReference type="EMBL" id="CAD9619311.1"/>
    </source>
</evidence>
<dbReference type="AlphaFoldDB" id="A0A6U9RL89"/>
<keyword evidence="3 5" id="KW-0378">Hydrolase</keyword>
<dbReference type="InterPro" id="IPR001932">
    <property type="entry name" value="PPM-type_phosphatase-like_dom"/>
</dbReference>
<dbReference type="Pfam" id="PF00481">
    <property type="entry name" value="PP2C"/>
    <property type="match status" value="1"/>
</dbReference>
<comment type="subcellular location">
    <subcellularLocation>
        <location evidence="1">Membrane</location>
        <topology evidence="1">Peripheral membrane protein</topology>
    </subcellularLocation>
</comment>
<reference evidence="7" key="1">
    <citation type="submission" date="2021-01" db="EMBL/GenBank/DDBJ databases">
        <authorList>
            <person name="Corre E."/>
            <person name="Pelletier E."/>
            <person name="Niang G."/>
            <person name="Scheremetjew M."/>
            <person name="Finn R."/>
            <person name="Kale V."/>
            <person name="Holt S."/>
            <person name="Cochrane G."/>
            <person name="Meng A."/>
            <person name="Brown T."/>
            <person name="Cohen L."/>
        </authorList>
    </citation>
    <scope>NUCLEOTIDE SEQUENCE</scope>
    <source>
        <strain evidence="7">RCC3387</strain>
    </source>
</reference>
<dbReference type="PANTHER" id="PTHR47992">
    <property type="entry name" value="PROTEIN PHOSPHATASE"/>
    <property type="match status" value="1"/>
</dbReference>
<keyword evidence="4 5" id="KW-0904">Protein phosphatase</keyword>
<dbReference type="GO" id="GO:0046872">
    <property type="term" value="F:metal ion binding"/>
    <property type="evidence" value="ECO:0007669"/>
    <property type="project" value="UniProtKB-KW"/>
</dbReference>
<gene>
    <name evidence="7" type="ORF">BRAN1462_LOCUS44423</name>
</gene>
<evidence type="ECO:0000259" key="6">
    <source>
        <dbReference type="PROSITE" id="PS51746"/>
    </source>
</evidence>
<dbReference type="PROSITE" id="PS01032">
    <property type="entry name" value="PPM_1"/>
    <property type="match status" value="1"/>
</dbReference>
<dbReference type="InterPro" id="IPR000222">
    <property type="entry name" value="PP2C_BS"/>
</dbReference>
<feature type="domain" description="PPM-type phosphatase" evidence="6">
    <location>
        <begin position="97"/>
        <end position="370"/>
    </location>
</feature>
<proteinExistence type="inferred from homology"/>
<dbReference type="SUPFAM" id="SSF81606">
    <property type="entry name" value="PP2C-like"/>
    <property type="match status" value="1"/>
</dbReference>
<accession>A0A6U9RL89</accession>
<protein>
    <recommendedName>
        <fullName evidence="6">PPM-type phosphatase domain-containing protein</fullName>
    </recommendedName>
</protein>
<sequence>MGHGLCAMGQSGGKHVEVRGNRRRLLVGRVDGEAGPGVVAGEVNEDDRAVINGLDEQSIIDMVGGGRARSISSESRTTPGQRAMQSAGDALDPAALGLGHTCRKGSWDENQDSWSILTAETHSLYAIFDGHGGKGHDVSNFVKDSLPKLILKDTRFKTNEQANMISDVFKKTQSLVTTSDRMGKLSAQMSGTTATVCIHDHNASTFTLAHVGNSLCVVALALGTTWRGLPLMRAHDPTLKEERSRIERNGGRIVFDGHDSYRVYARNAHYPGLDISRTIGDLLGHLECGITAEPEVVEGKLAPEHKALLLCTNGVWEFIEPTDAVTIVMQFPPQQAMAATERLAKEAWDRWIREEGGAVVDDITVVLVRLDAKENSAEGSKTNSV</sequence>
<organism evidence="7">
    <name type="scientific">Zooxanthella nutricula</name>
    <dbReference type="NCBI Taxonomy" id="1333877"/>
    <lineage>
        <taxon>Eukaryota</taxon>
        <taxon>Sar</taxon>
        <taxon>Alveolata</taxon>
        <taxon>Dinophyceae</taxon>
        <taxon>Peridiniales</taxon>
        <taxon>Peridiniales incertae sedis</taxon>
        <taxon>Zooxanthella</taxon>
    </lineage>
</organism>